<organism evidence="6 7">
    <name type="scientific">Novipirellula aureliae</name>
    <dbReference type="NCBI Taxonomy" id="2527966"/>
    <lineage>
        <taxon>Bacteria</taxon>
        <taxon>Pseudomonadati</taxon>
        <taxon>Planctomycetota</taxon>
        <taxon>Planctomycetia</taxon>
        <taxon>Pirellulales</taxon>
        <taxon>Pirellulaceae</taxon>
        <taxon>Novipirellula</taxon>
    </lineage>
</organism>
<dbReference type="PANTHER" id="PTHR42792:SF2">
    <property type="entry name" value="FLAGELLIN"/>
    <property type="match status" value="1"/>
</dbReference>
<dbReference type="OrthoDB" id="9796789at2"/>
<dbReference type="PROSITE" id="PS51257">
    <property type="entry name" value="PROKAR_LIPOPROTEIN"/>
    <property type="match status" value="1"/>
</dbReference>
<evidence type="ECO:0000313" key="6">
    <source>
        <dbReference type="EMBL" id="TWU35833.1"/>
    </source>
</evidence>
<dbReference type="EMBL" id="SJPY01000009">
    <property type="protein sequence ID" value="TWU35833.1"/>
    <property type="molecule type" value="Genomic_DNA"/>
</dbReference>
<dbReference type="AlphaFoldDB" id="A0A5C6DF14"/>
<name>A0A5C6DF14_9BACT</name>
<keyword evidence="6" id="KW-0966">Cell projection</keyword>
<dbReference type="Gene3D" id="1.20.1330.10">
    <property type="entry name" value="f41 fragment of flagellin, N-terminal domain"/>
    <property type="match status" value="1"/>
</dbReference>
<evidence type="ECO:0000256" key="1">
    <source>
        <dbReference type="ARBA" id="ARBA00004365"/>
    </source>
</evidence>
<evidence type="ECO:0000256" key="3">
    <source>
        <dbReference type="ARBA" id="ARBA00005709"/>
    </source>
</evidence>
<protein>
    <submittedName>
        <fullName evidence="6">Flagellar filament 33 kDa core protein</fullName>
    </submittedName>
</protein>
<dbReference type="Pfam" id="PF07196">
    <property type="entry name" value="Flagellin_IN"/>
    <property type="match status" value="1"/>
</dbReference>
<evidence type="ECO:0000256" key="4">
    <source>
        <dbReference type="ARBA" id="ARBA00023143"/>
    </source>
</evidence>
<dbReference type="InterPro" id="IPR001492">
    <property type="entry name" value="Flagellin"/>
</dbReference>
<evidence type="ECO:0000256" key="2">
    <source>
        <dbReference type="ARBA" id="ARBA00004613"/>
    </source>
</evidence>
<dbReference type="InterPro" id="IPR010810">
    <property type="entry name" value="Flagellin_hook_IN_motif"/>
</dbReference>
<sequence length="339" mass="34892">MRLKPQYKLSALLVVTLVAAIACSLALPFDPTVTYLAMTAYNSTDGTATPTAFADGVDAAGGLAEDVVFELLGKSGSEVFNVSKGTSIDDLVKQINLVNDATGVTATKDGQALVLTSNDYGSDAIVDFRVISEDSGGTMTASVGAGVRDTGADIVAKINGIDANGKGNTLAINTSTLDVSIQVDQGSSDSIDFTINGGGALFQLGSDVVSNQQARIGIGSVSTARLGGATGKMFQLGSGESASLTNDPNQAAKIVTEAIEQITSLRGRLGAFQSTTLESNIVSLNDTVANLQEAESSIRDADFAEESARLTRAQILVQSGTNVLSMANQNPQNVLSLLR</sequence>
<proteinExistence type="inferred from homology"/>
<comment type="similarity">
    <text evidence="3">Belongs to the bacterial flagellin family.</text>
</comment>
<gene>
    <name evidence="6" type="ORF">Q31b_52680</name>
</gene>
<keyword evidence="7" id="KW-1185">Reference proteome</keyword>
<feature type="domain" description="Flagellin C-terminal" evidence="5">
    <location>
        <begin position="253"/>
        <end position="338"/>
    </location>
</feature>
<dbReference type="RefSeq" id="WP_146602343.1">
    <property type="nucleotide sequence ID" value="NZ_SJPY01000009.1"/>
</dbReference>
<evidence type="ECO:0000313" key="7">
    <source>
        <dbReference type="Proteomes" id="UP000315471"/>
    </source>
</evidence>
<comment type="caution">
    <text evidence="6">The sequence shown here is derived from an EMBL/GenBank/DDBJ whole genome shotgun (WGS) entry which is preliminary data.</text>
</comment>
<dbReference type="InterPro" id="IPR046358">
    <property type="entry name" value="Flagellin_C"/>
</dbReference>
<keyword evidence="6" id="KW-0969">Cilium</keyword>
<accession>A0A5C6DF14</accession>
<keyword evidence="4" id="KW-0975">Bacterial flagellum</keyword>
<reference evidence="6 7" key="1">
    <citation type="submission" date="2019-02" db="EMBL/GenBank/DDBJ databases">
        <title>Deep-cultivation of Planctomycetes and their phenomic and genomic characterization uncovers novel biology.</title>
        <authorList>
            <person name="Wiegand S."/>
            <person name="Jogler M."/>
            <person name="Boedeker C."/>
            <person name="Pinto D."/>
            <person name="Vollmers J."/>
            <person name="Rivas-Marin E."/>
            <person name="Kohn T."/>
            <person name="Peeters S.H."/>
            <person name="Heuer A."/>
            <person name="Rast P."/>
            <person name="Oberbeckmann S."/>
            <person name="Bunk B."/>
            <person name="Jeske O."/>
            <person name="Meyerdierks A."/>
            <person name="Storesund J.E."/>
            <person name="Kallscheuer N."/>
            <person name="Luecker S."/>
            <person name="Lage O.M."/>
            <person name="Pohl T."/>
            <person name="Merkel B.J."/>
            <person name="Hornburger P."/>
            <person name="Mueller R.-W."/>
            <person name="Bruemmer F."/>
            <person name="Labrenz M."/>
            <person name="Spormann A.M."/>
            <person name="Op Den Camp H."/>
            <person name="Overmann J."/>
            <person name="Amann R."/>
            <person name="Jetten M.S.M."/>
            <person name="Mascher T."/>
            <person name="Medema M.H."/>
            <person name="Devos D.P."/>
            <person name="Kaster A.-K."/>
            <person name="Ovreas L."/>
            <person name="Rohde M."/>
            <person name="Galperin M.Y."/>
            <person name="Jogler C."/>
        </authorList>
    </citation>
    <scope>NUCLEOTIDE SEQUENCE [LARGE SCALE GENOMIC DNA]</scope>
    <source>
        <strain evidence="6 7">Q31b</strain>
    </source>
</reference>
<dbReference type="SUPFAM" id="SSF64518">
    <property type="entry name" value="Phase 1 flagellin"/>
    <property type="match status" value="1"/>
</dbReference>
<dbReference type="PANTHER" id="PTHR42792">
    <property type="entry name" value="FLAGELLIN"/>
    <property type="match status" value="1"/>
</dbReference>
<dbReference type="Proteomes" id="UP000315471">
    <property type="component" value="Unassembled WGS sequence"/>
</dbReference>
<dbReference type="GO" id="GO:0009288">
    <property type="term" value="C:bacterial-type flagellum"/>
    <property type="evidence" value="ECO:0007669"/>
    <property type="project" value="UniProtKB-SubCell"/>
</dbReference>
<evidence type="ECO:0000259" key="5">
    <source>
        <dbReference type="Pfam" id="PF00700"/>
    </source>
</evidence>
<dbReference type="GO" id="GO:0005198">
    <property type="term" value="F:structural molecule activity"/>
    <property type="evidence" value="ECO:0007669"/>
    <property type="project" value="InterPro"/>
</dbReference>
<dbReference type="GO" id="GO:0005576">
    <property type="term" value="C:extracellular region"/>
    <property type="evidence" value="ECO:0007669"/>
    <property type="project" value="UniProtKB-SubCell"/>
</dbReference>
<comment type="subcellular location">
    <subcellularLocation>
        <location evidence="1">Bacterial flagellum</location>
    </subcellularLocation>
    <subcellularLocation>
        <location evidence="2">Secreted</location>
    </subcellularLocation>
</comment>
<keyword evidence="6" id="KW-0282">Flagellum</keyword>
<dbReference type="Pfam" id="PF00700">
    <property type="entry name" value="Flagellin_C"/>
    <property type="match status" value="1"/>
</dbReference>